<name>A0ABP0GE54_CLALP</name>
<dbReference type="EMBL" id="CAWYQH010000112">
    <property type="protein sequence ID" value="CAK8690050.1"/>
    <property type="molecule type" value="Genomic_DNA"/>
</dbReference>
<keyword evidence="5 6" id="KW-0378">Hydrolase</keyword>
<feature type="chain" id="PRO_5046846718" description="Epoxide hydrolase" evidence="7">
    <location>
        <begin position="18"/>
        <end position="482"/>
    </location>
</feature>
<keyword evidence="6" id="KW-0256">Endoplasmic reticulum</keyword>
<keyword evidence="4 6" id="KW-0058">Aromatic hydrocarbons catabolism</keyword>
<evidence type="ECO:0000256" key="1">
    <source>
        <dbReference type="ARBA" id="ARBA00000221"/>
    </source>
</evidence>
<comment type="catalytic activity">
    <reaction evidence="6">
        <text>cis-stilbene oxide + H2O = (1R,2R)-hydrobenzoin</text>
        <dbReference type="Rhea" id="RHEA:23900"/>
        <dbReference type="ChEBI" id="CHEBI:15377"/>
        <dbReference type="ChEBI" id="CHEBI:50004"/>
        <dbReference type="ChEBI" id="CHEBI:50014"/>
        <dbReference type="EC" id="3.3.2.9"/>
    </reaction>
</comment>
<evidence type="ECO:0000313" key="9">
    <source>
        <dbReference type="EMBL" id="CAK8690050.1"/>
    </source>
</evidence>
<evidence type="ECO:0000256" key="5">
    <source>
        <dbReference type="ARBA" id="ARBA00022801"/>
    </source>
</evidence>
<dbReference type="Proteomes" id="UP001642483">
    <property type="component" value="Unassembled WGS sequence"/>
</dbReference>
<dbReference type="SUPFAM" id="SSF53474">
    <property type="entry name" value="alpha/beta-Hydrolases"/>
    <property type="match status" value="1"/>
</dbReference>
<keyword evidence="6" id="KW-0472">Membrane</keyword>
<comment type="subcellular location">
    <subcellularLocation>
        <location evidence="6">Endoplasmic reticulum membrane</location>
    </subcellularLocation>
    <subcellularLocation>
        <location evidence="2">Microsome membrane</location>
        <topology evidence="2">Single-pass membrane protein</topology>
    </subcellularLocation>
</comment>
<evidence type="ECO:0000256" key="4">
    <source>
        <dbReference type="ARBA" id="ARBA00022797"/>
    </source>
</evidence>
<evidence type="ECO:0000256" key="3">
    <source>
        <dbReference type="ARBA" id="ARBA00010088"/>
    </source>
</evidence>
<sequence>MISIIFCILALALAVYAIVKWQHGHKSDPDFLSQFFPDKSWSLGDDGESNTEVINFKINISNAKLDDLRSRLDLTKYPVASFSTSKFNYGIRDDYIRKLTEYWKNEYSWKKQEQMMNKYSHYKTMIEGLNIHFIHCRPKKVQEEKKVILLIHGWPGSFVEYLETLDRFTTPTSNGGNETDAFTVVCPSIPGFGFSDPPQKEGFNGFECARVFHKLMLRLGYVNYYVAGGDWGSLISRCMSLMYPSCVNGCYTTMLTGSTGGIEMLYLVISAYIPTFFYNKMESKVLFPLKALLTNSLLETGYFHLQATKPDTVGFALSDSPVGMAAYIIEKFSTWTDLNGRQADDGLLQNNWTFDQLLNNVMIYWWSENITSSLRFYKENSGNRKLQPGFRLKVHVPAGYGWYPNEFIPTCKRWVENNFSNLIHFTYMKKGGHFNAFEVPDMFVEDVRVFVRKVEALRSEQLSSNLYKTKPVKLSHLDRYKT</sequence>
<dbReference type="InterPro" id="IPR000639">
    <property type="entry name" value="Epox_hydrolase-like"/>
</dbReference>
<dbReference type="PANTHER" id="PTHR21661:SF35">
    <property type="entry name" value="EPOXIDE HYDROLASE"/>
    <property type="match status" value="1"/>
</dbReference>
<dbReference type="EC" id="3.3.2.9" evidence="6"/>
<dbReference type="Gene3D" id="3.40.50.1820">
    <property type="entry name" value="alpha/beta hydrolase"/>
    <property type="match status" value="1"/>
</dbReference>
<dbReference type="InterPro" id="IPR016292">
    <property type="entry name" value="Epoxide_hydrolase"/>
</dbReference>
<feature type="domain" description="Epoxide hydrolase N-terminal" evidence="8">
    <location>
        <begin position="55"/>
        <end position="161"/>
    </location>
</feature>
<accession>A0ABP0GE54</accession>
<dbReference type="PIRSF" id="PIRSF001112">
    <property type="entry name" value="Epoxide_hydrolase"/>
    <property type="match status" value="1"/>
</dbReference>
<evidence type="ECO:0000313" key="10">
    <source>
        <dbReference type="Proteomes" id="UP001642483"/>
    </source>
</evidence>
<feature type="signal peptide" evidence="7">
    <location>
        <begin position="1"/>
        <end position="17"/>
    </location>
</feature>
<comment type="catalytic activity">
    <reaction evidence="1 6">
        <text>1-(4-methoxyphenyl)-N-methyl-N-[(3-methyloxetan-3-yl)methyl]methanamine + H2O = 2-{[(4-methoxybenzyl)(methyl)amino]methyl}-2-methylpropane-1,3-diol</text>
        <dbReference type="Rhea" id="RHEA:55764"/>
        <dbReference type="ChEBI" id="CHEBI:15377"/>
        <dbReference type="ChEBI" id="CHEBI:139161"/>
        <dbReference type="ChEBI" id="CHEBI:139164"/>
        <dbReference type="EC" id="3.3.2.9"/>
    </reaction>
</comment>
<gene>
    <name evidence="9" type="ORF">CVLEPA_LOCUS22696</name>
</gene>
<evidence type="ECO:0000256" key="6">
    <source>
        <dbReference type="PIRNR" id="PIRNR001112"/>
    </source>
</evidence>
<dbReference type="PRINTS" id="PR00412">
    <property type="entry name" value="EPOXHYDRLASE"/>
</dbReference>
<comment type="similarity">
    <text evidence="3 6">Belongs to the peptidase S33 family.</text>
</comment>
<evidence type="ECO:0000256" key="7">
    <source>
        <dbReference type="SAM" id="SignalP"/>
    </source>
</evidence>
<evidence type="ECO:0000259" key="8">
    <source>
        <dbReference type="Pfam" id="PF06441"/>
    </source>
</evidence>
<keyword evidence="10" id="KW-1185">Reference proteome</keyword>
<comment type="caution">
    <text evidence="9">The sequence shown here is derived from an EMBL/GenBank/DDBJ whole genome shotgun (WGS) entry which is preliminary data.</text>
</comment>
<protein>
    <recommendedName>
        <fullName evidence="6">Epoxide hydrolase</fullName>
        <ecNumber evidence="6">3.3.2.9</ecNumber>
    </recommendedName>
</protein>
<organism evidence="9 10">
    <name type="scientific">Clavelina lepadiformis</name>
    <name type="common">Light-bulb sea squirt</name>
    <name type="synonym">Ascidia lepadiformis</name>
    <dbReference type="NCBI Taxonomy" id="159417"/>
    <lineage>
        <taxon>Eukaryota</taxon>
        <taxon>Metazoa</taxon>
        <taxon>Chordata</taxon>
        <taxon>Tunicata</taxon>
        <taxon>Ascidiacea</taxon>
        <taxon>Aplousobranchia</taxon>
        <taxon>Clavelinidae</taxon>
        <taxon>Clavelina</taxon>
    </lineage>
</organism>
<dbReference type="InterPro" id="IPR029058">
    <property type="entry name" value="AB_hydrolase_fold"/>
</dbReference>
<dbReference type="Pfam" id="PF06441">
    <property type="entry name" value="EHN"/>
    <property type="match status" value="1"/>
</dbReference>
<keyword evidence="7" id="KW-0732">Signal</keyword>
<proteinExistence type="inferred from homology"/>
<dbReference type="PANTHER" id="PTHR21661">
    <property type="entry name" value="EPOXIDE HYDROLASE 1-RELATED"/>
    <property type="match status" value="1"/>
</dbReference>
<dbReference type="InterPro" id="IPR010497">
    <property type="entry name" value="Epoxide_hydro_N"/>
</dbReference>
<reference evidence="9 10" key="1">
    <citation type="submission" date="2024-02" db="EMBL/GenBank/DDBJ databases">
        <authorList>
            <person name="Daric V."/>
            <person name="Darras S."/>
        </authorList>
    </citation>
    <scope>NUCLEOTIDE SEQUENCE [LARGE SCALE GENOMIC DNA]</scope>
</reference>
<evidence type="ECO:0000256" key="2">
    <source>
        <dbReference type="ARBA" id="ARBA00004111"/>
    </source>
</evidence>